<evidence type="ECO:0000259" key="2">
    <source>
        <dbReference type="Pfam" id="PF07589"/>
    </source>
</evidence>
<proteinExistence type="predicted"/>
<evidence type="ECO:0000313" key="3">
    <source>
        <dbReference type="EMBL" id="MFD1262899.1"/>
    </source>
</evidence>
<dbReference type="Pfam" id="PF07589">
    <property type="entry name" value="PEP-CTERM"/>
    <property type="match status" value="1"/>
</dbReference>
<dbReference type="NCBIfam" id="TIGR02595">
    <property type="entry name" value="PEP_CTERM"/>
    <property type="match status" value="1"/>
</dbReference>
<dbReference type="EMBL" id="JBHTMC010000009">
    <property type="protein sequence ID" value="MFD1262899.1"/>
    <property type="molecule type" value="Genomic_DNA"/>
</dbReference>
<dbReference type="RefSeq" id="WP_232431663.1">
    <property type="nucleotide sequence ID" value="NZ_JARQZE010000025.1"/>
</dbReference>
<gene>
    <name evidence="3" type="ORF">ACFQ4M_04835</name>
</gene>
<organism evidence="3 4">
    <name type="scientific">Thauera mechernichensis</name>
    <dbReference type="NCBI Taxonomy" id="82788"/>
    <lineage>
        <taxon>Bacteria</taxon>
        <taxon>Pseudomonadati</taxon>
        <taxon>Pseudomonadota</taxon>
        <taxon>Betaproteobacteria</taxon>
        <taxon>Rhodocyclales</taxon>
        <taxon>Zoogloeaceae</taxon>
        <taxon>Thauera</taxon>
    </lineage>
</organism>
<feature type="domain" description="Ice-binding protein C-terminal" evidence="2">
    <location>
        <begin position="420"/>
        <end position="442"/>
    </location>
</feature>
<keyword evidence="4" id="KW-1185">Reference proteome</keyword>
<feature type="signal peptide" evidence="1">
    <location>
        <begin position="1"/>
        <end position="30"/>
    </location>
</feature>
<name>A0ABW3WBM6_9RHOO</name>
<dbReference type="InterPro" id="IPR013424">
    <property type="entry name" value="Ice-binding_C"/>
</dbReference>
<comment type="caution">
    <text evidence="3">The sequence shown here is derived from an EMBL/GenBank/DDBJ whole genome shotgun (WGS) entry which is preliminary data.</text>
</comment>
<evidence type="ECO:0000313" key="4">
    <source>
        <dbReference type="Proteomes" id="UP001597158"/>
    </source>
</evidence>
<evidence type="ECO:0000256" key="1">
    <source>
        <dbReference type="SAM" id="SignalP"/>
    </source>
</evidence>
<reference evidence="4" key="1">
    <citation type="journal article" date="2019" name="Int. J. Syst. Evol. Microbiol.">
        <title>The Global Catalogue of Microorganisms (GCM) 10K type strain sequencing project: providing services to taxonomists for standard genome sequencing and annotation.</title>
        <authorList>
            <consortium name="The Broad Institute Genomics Platform"/>
            <consortium name="The Broad Institute Genome Sequencing Center for Infectious Disease"/>
            <person name="Wu L."/>
            <person name="Ma J."/>
        </authorList>
    </citation>
    <scope>NUCLEOTIDE SEQUENCE [LARGE SCALE GENOMIC DNA]</scope>
    <source>
        <strain evidence="4">CCUG 48884</strain>
    </source>
</reference>
<protein>
    <submittedName>
        <fullName evidence="3">PEP-CTERM sorting domain-containing protein</fullName>
    </submittedName>
</protein>
<sequence length="444" mass="47613">MNTRNSLSPQRVALTAAMSLCLLQASTADAAITVSDSYHFLDNRSDNSVRIFAGVRQTIGALNVTPNPGSTPSAATQIIATQDGVHYTSLVYDPVTVAPNQYARSVGDGMLFFNAELGENVPYNPSTAGWSLFGRSDPTDAYAAVGTLPSIEGATVLPFVSNMRVSGSGEDMTFNWGVYEDSSHDSVRVQIWSLDYKPGDSISGDILFSRSFMAPDVSSFRIGDYADLGTLLSGDKMYSVEVSLIDRRDESAPVSNANILSRSRSFFDFMLLPEGAPDGVYLPSGGIDPTGDTVFKFTIERVTPDEIIFIDPLVAVGYDYAIGAGDPLIRAVLLPTGIGDSLYDIELWDGSAWVPFKTNVLGGEELVFDDDGVDRFRVLGIETTAGLDPANPLAFITGLRFAEEGRFTGTMTPLTEFVSPVPEPGVLVLIAAGLLGWCLTRRAS</sequence>
<accession>A0ABW3WBM6</accession>
<dbReference type="Proteomes" id="UP001597158">
    <property type="component" value="Unassembled WGS sequence"/>
</dbReference>
<keyword evidence="1" id="KW-0732">Signal</keyword>
<feature type="chain" id="PRO_5047305257" evidence="1">
    <location>
        <begin position="31"/>
        <end position="444"/>
    </location>
</feature>